<sequence length="553" mass="62255">MTCYSSDESFLRDLSYEDDDKKDNRARVDCPANVASPCSIIEAEAQEIYKEKEKKGGREEVKSRRQSIATSSLLPFHWSKISFSDTADLTLSPERHSSNSKKGTTLISNSSSKKQRRCSMNDAPAALTKPPPPASARMTLEQEHSTSSPTKKLTGNIRFRSQYYDDDDEDGINCSSAGLLRSAFGSRSSRKQGTAAGSGNRVTSLQALNHISHAFIPAGVMPTPVRRFACGCCGEKPVYMFKGGKGWNRFELHCDSLHIDLYWPIITDSMKKGKEKGKDKGTEKSNVKEDKIERRKGKAKEEIQDPFDDEYEIAVSDDDSDDILALEAMAPLCNFRNLRLLRLTGMSQSYQKYIWQTVWLNPGLEELELEMTLEPCIRRAFSGWPYIKGGWIQRRKPDGEKSSYYGDEGQGILHRRVGIGEYLDKYAIAQAKTRAARMGSTLILLPVVKLSLTGFVVDGGPFRFFNPHRLRMINFKNDCVDAGFALPDRMREQVAVFWPKYLTEQDAKVAKRVKHREMKLIDLGSKVKKPKKRDITASIAAAAEAQKSRHSFL</sequence>
<dbReference type="OrthoDB" id="5368934at2759"/>
<comment type="caution">
    <text evidence="2">The sequence shown here is derived from an EMBL/GenBank/DDBJ whole genome shotgun (WGS) entry which is preliminary data.</text>
</comment>
<gene>
    <name evidence="2" type="ORF">ACJ72_07839</name>
</gene>
<keyword evidence="3" id="KW-1185">Reference proteome</keyword>
<feature type="compositionally biased region" description="Polar residues" evidence="1">
    <location>
        <begin position="100"/>
        <end position="112"/>
    </location>
</feature>
<dbReference type="EMBL" id="LGUA01001982">
    <property type="protein sequence ID" value="OAX77858.1"/>
    <property type="molecule type" value="Genomic_DNA"/>
</dbReference>
<name>A0A1B7NM63_9EURO</name>
<evidence type="ECO:0000256" key="1">
    <source>
        <dbReference type="SAM" id="MobiDB-lite"/>
    </source>
</evidence>
<evidence type="ECO:0000313" key="2">
    <source>
        <dbReference type="EMBL" id="OAX77858.1"/>
    </source>
</evidence>
<protein>
    <submittedName>
        <fullName evidence="2">Uncharacterized protein</fullName>
    </submittedName>
</protein>
<dbReference type="AlphaFoldDB" id="A0A1B7NM63"/>
<feature type="region of interest" description="Disordered" evidence="1">
    <location>
        <begin position="91"/>
        <end position="152"/>
    </location>
</feature>
<accession>A0A1B7NM63</accession>
<reference evidence="2 3" key="1">
    <citation type="submission" date="2015-07" db="EMBL/GenBank/DDBJ databases">
        <title>Emmonsia species relationships and genome sequence.</title>
        <authorList>
            <person name="Cuomo C.A."/>
            <person name="Schwartz I.S."/>
            <person name="Kenyon C."/>
            <person name="de Hoog G.S."/>
            <person name="Govender N.P."/>
            <person name="Botha A."/>
            <person name="Moreno L."/>
            <person name="de Vries M."/>
            <person name="Munoz J.F."/>
            <person name="Stielow J.B."/>
        </authorList>
    </citation>
    <scope>NUCLEOTIDE SEQUENCE [LARGE SCALE GENOMIC DNA]</scope>
    <source>
        <strain evidence="2 3">CBS 136260</strain>
    </source>
</reference>
<evidence type="ECO:0000313" key="3">
    <source>
        <dbReference type="Proteomes" id="UP000091918"/>
    </source>
</evidence>
<feature type="region of interest" description="Disordered" evidence="1">
    <location>
        <begin position="272"/>
        <end position="299"/>
    </location>
</feature>
<dbReference type="Proteomes" id="UP000091918">
    <property type="component" value="Unassembled WGS sequence"/>
</dbReference>
<proteinExistence type="predicted"/>
<organism evidence="2 3">
    <name type="scientific">Emergomyces africanus</name>
    <dbReference type="NCBI Taxonomy" id="1955775"/>
    <lineage>
        <taxon>Eukaryota</taxon>
        <taxon>Fungi</taxon>
        <taxon>Dikarya</taxon>
        <taxon>Ascomycota</taxon>
        <taxon>Pezizomycotina</taxon>
        <taxon>Eurotiomycetes</taxon>
        <taxon>Eurotiomycetidae</taxon>
        <taxon>Onygenales</taxon>
        <taxon>Ajellomycetaceae</taxon>
        <taxon>Emergomyces</taxon>
    </lineage>
</organism>